<dbReference type="PANTHER" id="PTHR45790:SF3">
    <property type="entry name" value="S-ADENOSYL-L-METHIONINE-DEPENDENT UROPORPHYRINOGEN III METHYLTRANSFERASE, CHLOROPLASTIC"/>
    <property type="match status" value="1"/>
</dbReference>
<evidence type="ECO:0000313" key="9">
    <source>
        <dbReference type="EMBL" id="ERM90794.1"/>
    </source>
</evidence>
<dbReference type="InterPro" id="IPR050161">
    <property type="entry name" value="Siro_Cobalamin_biosynth"/>
</dbReference>
<dbReference type="NCBIfam" id="NF004790">
    <property type="entry name" value="PRK06136.1"/>
    <property type="match status" value="1"/>
</dbReference>
<dbReference type="Pfam" id="PF02602">
    <property type="entry name" value="HEM4"/>
    <property type="match status" value="1"/>
</dbReference>
<comment type="similarity">
    <text evidence="6">Belongs to the precorrin methyltransferase family.</text>
</comment>
<dbReference type="GO" id="GO:0004851">
    <property type="term" value="F:uroporphyrin-III C-methyltransferase activity"/>
    <property type="evidence" value="ECO:0007669"/>
    <property type="project" value="UniProtKB-EC"/>
</dbReference>
<dbReference type="GO" id="GO:0032259">
    <property type="term" value="P:methylation"/>
    <property type="evidence" value="ECO:0007669"/>
    <property type="project" value="UniProtKB-KW"/>
</dbReference>
<name>U5CLW9_CALSX</name>
<dbReference type="Gene3D" id="3.40.50.10090">
    <property type="match status" value="2"/>
</dbReference>
<reference evidence="9 10" key="1">
    <citation type="journal article" date="2013" name="Genome Announc.">
        <title>Draft Genome Sequence of an Anaerobic and Extremophilic Bacterium, Caldanaerobacter yonseiensis, Isolated from a Geothermal Hot Stream.</title>
        <authorList>
            <person name="Lee S.J."/>
            <person name="Lee Y.J."/>
            <person name="Park G.S."/>
            <person name="Kim B.C."/>
            <person name="Lee S.J."/>
            <person name="Shin J.H."/>
            <person name="Lee D.W."/>
        </authorList>
    </citation>
    <scope>NUCLEOTIDE SEQUENCE [LARGE SCALE GENOMIC DNA]</scope>
    <source>
        <strain evidence="9 10">KB-1</strain>
    </source>
</reference>
<dbReference type="PROSITE" id="PS00840">
    <property type="entry name" value="SUMT_2"/>
    <property type="match status" value="1"/>
</dbReference>
<dbReference type="Pfam" id="PF00590">
    <property type="entry name" value="TP_methylase"/>
    <property type="match status" value="1"/>
</dbReference>
<dbReference type="AlphaFoldDB" id="U5CLW9"/>
<comment type="caution">
    <text evidence="9">The sequence shown here is derived from an EMBL/GenBank/DDBJ whole genome shotgun (WGS) entry which is preliminary data.</text>
</comment>
<evidence type="ECO:0000313" key="10">
    <source>
        <dbReference type="Proteomes" id="UP000016856"/>
    </source>
</evidence>
<dbReference type="InterPro" id="IPR006366">
    <property type="entry name" value="CobA/CysG_C"/>
</dbReference>
<dbReference type="SUPFAM" id="SSF69618">
    <property type="entry name" value="HemD-like"/>
    <property type="match status" value="1"/>
</dbReference>
<organism evidence="9 10">
    <name type="scientific">Caldanaerobacter subterraneus subsp. yonseiensis KB-1</name>
    <dbReference type="NCBI Taxonomy" id="1388761"/>
    <lineage>
        <taxon>Bacteria</taxon>
        <taxon>Bacillati</taxon>
        <taxon>Bacillota</taxon>
        <taxon>Clostridia</taxon>
        <taxon>Thermoanaerobacterales</taxon>
        <taxon>Thermoanaerobacteraceae</taxon>
        <taxon>Caldanaerobacter</taxon>
    </lineage>
</organism>
<gene>
    <name evidence="9" type="ORF">O163_13975</name>
</gene>
<dbReference type="NCBIfam" id="TIGR01469">
    <property type="entry name" value="cobA_cysG_Cterm"/>
    <property type="match status" value="1"/>
</dbReference>
<evidence type="ECO:0000259" key="8">
    <source>
        <dbReference type="Pfam" id="PF02602"/>
    </source>
</evidence>
<keyword evidence="3 6" id="KW-0808">Transferase</keyword>
<protein>
    <recommendedName>
        <fullName evidence="1">uroporphyrinogen-III C-methyltransferase</fullName>
        <ecNumber evidence="1">2.1.1.107</ecNumber>
    </recommendedName>
</protein>
<dbReference type="EC" id="2.1.1.107" evidence="1"/>
<dbReference type="InterPro" id="IPR014776">
    <property type="entry name" value="4pyrrole_Mease_sub2"/>
</dbReference>
<dbReference type="RefSeq" id="WP_022588913.1">
    <property type="nucleotide sequence ID" value="NZ_AXDC01000056.1"/>
</dbReference>
<dbReference type="FunFam" id="3.40.1010.10:FF:000001">
    <property type="entry name" value="Siroheme synthase"/>
    <property type="match status" value="1"/>
</dbReference>
<dbReference type="PANTHER" id="PTHR45790">
    <property type="entry name" value="SIROHEME SYNTHASE-RELATED"/>
    <property type="match status" value="1"/>
</dbReference>
<dbReference type="InterPro" id="IPR003043">
    <property type="entry name" value="Uropor_MeTrfase_CS"/>
</dbReference>
<dbReference type="InterPro" id="IPR003754">
    <property type="entry name" value="4pyrrol_synth_uPrphyn_synth"/>
</dbReference>
<accession>U5CLW9</accession>
<keyword evidence="4" id="KW-0949">S-adenosyl-L-methionine</keyword>
<evidence type="ECO:0000256" key="5">
    <source>
        <dbReference type="ARBA" id="ARBA00023244"/>
    </source>
</evidence>
<dbReference type="InterPro" id="IPR036108">
    <property type="entry name" value="4pyrrol_syn_uPrphyn_synt_sf"/>
</dbReference>
<dbReference type="Gene3D" id="3.30.950.10">
    <property type="entry name" value="Methyltransferase, Cobalt-precorrin-4 Transmethylase, Domain 2"/>
    <property type="match status" value="1"/>
</dbReference>
<dbReference type="InterPro" id="IPR014777">
    <property type="entry name" value="4pyrrole_Mease_sub1"/>
</dbReference>
<dbReference type="InterPro" id="IPR000878">
    <property type="entry name" value="4pyrrol_Mease"/>
</dbReference>
<feature type="domain" description="Tetrapyrrole biosynthesis uroporphyrinogen III synthase" evidence="8">
    <location>
        <begin position="262"/>
        <end position="484"/>
    </location>
</feature>
<dbReference type="GO" id="GO:0004852">
    <property type="term" value="F:uroporphyrinogen-III synthase activity"/>
    <property type="evidence" value="ECO:0007669"/>
    <property type="project" value="InterPro"/>
</dbReference>
<dbReference type="GO" id="GO:0019354">
    <property type="term" value="P:siroheme biosynthetic process"/>
    <property type="evidence" value="ECO:0007669"/>
    <property type="project" value="InterPro"/>
</dbReference>
<evidence type="ECO:0000256" key="3">
    <source>
        <dbReference type="ARBA" id="ARBA00022679"/>
    </source>
</evidence>
<keyword evidence="5" id="KW-0627">Porphyrin biosynthesis</keyword>
<proteinExistence type="inferred from homology"/>
<evidence type="ECO:0000259" key="7">
    <source>
        <dbReference type="Pfam" id="PF00590"/>
    </source>
</evidence>
<evidence type="ECO:0000256" key="1">
    <source>
        <dbReference type="ARBA" id="ARBA00012162"/>
    </source>
</evidence>
<sequence length="492" mass="54801">MRGIVYLVGAGPGDIGLLTQKALEVIKEADVLVYDRLVNKEILEMAKEGAELIDAGKEPGQHKIPQDKINKILLKKAREGKKVVRLKGGDPFIFGRGGEEAIYLSENGINYEIVPGISSFVAVPSYAGIPLTHRGISSSFLVLSGHDLEIDWEKIASLKTTLIFLMSMSNLEQIAESLIKNGMAPDTPSAVIMEGTTQRQKKVFAPLGDIARLVKEKGIRNPAVFVVGKVVELGHKLLWYEKKRLFGKRILITRPKEQAFDMAKALREEGAEVLVIPTIKIINQKDNIREFLKIVEKFHYTVFTSSNAVLSFMEGVKNDRYDLRRFKTKVVAVGKKTAEALENFNIYPDLVPEKYTSEGLGEVLKKEVEGKSVAVLTSDIGGEILIERLKKYASMVEKVVAYLNVPNYEIKEKLKEEVEKGIDIAIFTSPSTFKYLELILEGEISFLEKAKIAAIGPVTKKAIEEKGFNVSIVPEVYTSEKLIEFILTTKEV</sequence>
<dbReference type="EMBL" id="AXDC01000056">
    <property type="protein sequence ID" value="ERM90794.1"/>
    <property type="molecule type" value="Genomic_DNA"/>
</dbReference>
<dbReference type="CDD" id="cd11642">
    <property type="entry name" value="SUMT"/>
    <property type="match status" value="1"/>
</dbReference>
<dbReference type="SUPFAM" id="SSF53790">
    <property type="entry name" value="Tetrapyrrole methylase"/>
    <property type="match status" value="1"/>
</dbReference>
<dbReference type="FunFam" id="3.30.950.10:FF:000001">
    <property type="entry name" value="Siroheme synthase"/>
    <property type="match status" value="1"/>
</dbReference>
<dbReference type="InterPro" id="IPR035996">
    <property type="entry name" value="4pyrrol_Methylase_sf"/>
</dbReference>
<keyword evidence="2 6" id="KW-0489">Methyltransferase</keyword>
<evidence type="ECO:0000256" key="4">
    <source>
        <dbReference type="ARBA" id="ARBA00022691"/>
    </source>
</evidence>
<feature type="domain" description="Tetrapyrrole methylase" evidence="7">
    <location>
        <begin position="5"/>
        <end position="210"/>
    </location>
</feature>
<dbReference type="Gene3D" id="3.40.1010.10">
    <property type="entry name" value="Cobalt-precorrin-4 Transmethylase, Domain 1"/>
    <property type="match status" value="1"/>
</dbReference>
<evidence type="ECO:0000256" key="6">
    <source>
        <dbReference type="RuleBase" id="RU003960"/>
    </source>
</evidence>
<dbReference type="Proteomes" id="UP000016856">
    <property type="component" value="Unassembled WGS sequence"/>
</dbReference>
<dbReference type="PATRIC" id="fig|1388761.3.peg.2796"/>
<dbReference type="CDD" id="cd06578">
    <property type="entry name" value="HemD"/>
    <property type="match status" value="1"/>
</dbReference>
<evidence type="ECO:0000256" key="2">
    <source>
        <dbReference type="ARBA" id="ARBA00022603"/>
    </source>
</evidence>